<evidence type="ECO:0000256" key="2">
    <source>
        <dbReference type="ARBA" id="ARBA00022630"/>
    </source>
</evidence>
<dbReference type="PANTHER" id="PTHR43429:SF3">
    <property type="entry name" value="NITRITE REDUCTASE [NAD(P)H]"/>
    <property type="match status" value="1"/>
</dbReference>
<keyword evidence="3" id="KW-0274">FAD</keyword>
<dbReference type="Pfam" id="PF07992">
    <property type="entry name" value="Pyr_redox_2"/>
    <property type="match status" value="1"/>
</dbReference>
<dbReference type="GO" id="GO:0016491">
    <property type="term" value="F:oxidoreductase activity"/>
    <property type="evidence" value="ECO:0007669"/>
    <property type="project" value="InterPro"/>
</dbReference>
<keyword evidence="2" id="KW-0285">Flavoprotein</keyword>
<proteinExistence type="predicted"/>
<dbReference type="AlphaFoldDB" id="A0A0D2I1G0"/>
<comment type="caution">
    <text evidence="5">The sequence shown here is derived from an EMBL/GenBank/DDBJ whole genome shotgun (WGS) entry which is preliminary data.</text>
</comment>
<accession>A0A0D2I1G0</accession>
<dbReference type="SUPFAM" id="SSF51905">
    <property type="entry name" value="FAD/NAD(P)-binding domain"/>
    <property type="match status" value="1"/>
</dbReference>
<organism evidence="5 6">
    <name type="scientific">candidate division TM6 bacterium JCVI TM6SC1</name>
    <dbReference type="NCBI Taxonomy" id="1306947"/>
    <lineage>
        <taxon>Bacteria</taxon>
        <taxon>Candidatus Babelota</taxon>
        <taxon>Vermiphilus</taxon>
    </lineage>
</organism>
<dbReference type="InterPro" id="IPR036188">
    <property type="entry name" value="FAD/NAD-bd_sf"/>
</dbReference>
<dbReference type="InterPro" id="IPR023753">
    <property type="entry name" value="FAD/NAD-binding_dom"/>
</dbReference>
<dbReference type="EMBL" id="ARQD01000003">
    <property type="protein sequence ID" value="KIX85060.1"/>
    <property type="molecule type" value="Genomic_DNA"/>
</dbReference>
<feature type="domain" description="FAD/NAD(P)-binding" evidence="4">
    <location>
        <begin position="3"/>
        <end position="288"/>
    </location>
</feature>
<evidence type="ECO:0000256" key="3">
    <source>
        <dbReference type="ARBA" id="ARBA00022827"/>
    </source>
</evidence>
<reference evidence="5 6" key="1">
    <citation type="journal article" date="2013" name="Proc. Natl. Acad. Sci. U.S.A.">
        <title>Candidate phylum TM6 genome recovered from a hospital sink biofilm provides genomic insights into this uncultivated phylum.</title>
        <authorList>
            <person name="McLean J.S."/>
            <person name="Lombardo M.J."/>
            <person name="Badger J.H."/>
            <person name="Edlund A."/>
            <person name="Novotny M."/>
            <person name="Yee-Greenbaum J."/>
            <person name="Vyahhi N."/>
            <person name="Hall A.P."/>
            <person name="Yang Y."/>
            <person name="Dupont C.L."/>
            <person name="Ziegler M.G."/>
            <person name="Chitsaz H."/>
            <person name="Allen A.E."/>
            <person name="Yooseph S."/>
            <person name="Tesler G."/>
            <person name="Pevzner P.A."/>
            <person name="Friedman R.M."/>
            <person name="Nealson K.H."/>
            <person name="Venter J.C."/>
            <person name="Lasken R.S."/>
        </authorList>
    </citation>
    <scope>NUCLEOTIDE SEQUENCE [LARGE SCALE GENOMIC DNA]</scope>
    <source>
        <strain evidence="5 6">TM6SC1</strain>
    </source>
</reference>
<protein>
    <recommendedName>
        <fullName evidence="4">FAD/NAD(P)-binding domain-containing protein</fullName>
    </recommendedName>
</protein>
<dbReference type="eggNOG" id="COG1251">
    <property type="taxonomic scope" value="Bacteria"/>
</dbReference>
<gene>
    <name evidence="5" type="ORF">J120_03910</name>
</gene>
<evidence type="ECO:0000256" key="1">
    <source>
        <dbReference type="ARBA" id="ARBA00001974"/>
    </source>
</evidence>
<dbReference type="STRING" id="1306947.J120_03910"/>
<keyword evidence="6" id="KW-1185">Reference proteome</keyword>
<dbReference type="InterPro" id="IPR050260">
    <property type="entry name" value="FAD-bd_OxRdtase"/>
</dbReference>
<dbReference type="Proteomes" id="UP000032214">
    <property type="component" value="Unassembled WGS sequence"/>
</dbReference>
<dbReference type="PANTHER" id="PTHR43429">
    <property type="entry name" value="PYRIDINE NUCLEOTIDE-DISULFIDE OXIDOREDUCTASE DOMAIN-CONTAINING"/>
    <property type="match status" value="1"/>
</dbReference>
<evidence type="ECO:0000313" key="5">
    <source>
        <dbReference type="EMBL" id="KIX85060.1"/>
    </source>
</evidence>
<name>A0A0D2I1G0_9BACT</name>
<dbReference type="PRINTS" id="PR00411">
    <property type="entry name" value="PNDRDTASEI"/>
</dbReference>
<dbReference type="PRINTS" id="PR00368">
    <property type="entry name" value="FADPNR"/>
</dbReference>
<dbReference type="Gene3D" id="3.50.50.60">
    <property type="entry name" value="FAD/NAD(P)-binding domain"/>
    <property type="match status" value="2"/>
</dbReference>
<sequence length="404" mass="44613">MKKYVIVGASAAGISALNRIYQLDSSSHITCISDEVSRPYNKCFLADYGLKIKTHEQLYIMDPSKYDPERVVFIQPARVIDINTTHCSVYTQCGKEIKYDILFIGSGARPLCPVLFDKISSDKIFHFYSLHDVDRLCTYINTQRPRRALVVGAGLSGIECADVLQSAGVQTFVCERNSLPLAGGLDELSYQYIYNAAKNSSVEIYTNAHINHVLERPDGEVEVHTLDKVWVVDIVIIAVGTKPNTDFISCESSIILENGRIVVDGLMRTTVSNVYAGGDVIMTNHMLTGDRGASTVWPDAMLHGTLAAYAMMDKSKPYPGIFPIVSSAFFGIKYASVGVPQLIGAETKIVCINSGVTYRAIWVNEHGHLRAFIECGPQLCLSRLRQLMVTKTSVTPEILRELSV</sequence>
<comment type="cofactor">
    <cofactor evidence="1">
        <name>FAD</name>
        <dbReference type="ChEBI" id="CHEBI:57692"/>
    </cofactor>
</comment>
<evidence type="ECO:0000313" key="6">
    <source>
        <dbReference type="Proteomes" id="UP000032214"/>
    </source>
</evidence>
<evidence type="ECO:0000259" key="4">
    <source>
        <dbReference type="Pfam" id="PF07992"/>
    </source>
</evidence>